<evidence type="ECO:0000313" key="6">
    <source>
        <dbReference type="Proteomes" id="UP000214606"/>
    </source>
</evidence>
<protein>
    <submittedName>
        <fullName evidence="5">FMN reductase (NADPH)</fullName>
    </submittedName>
</protein>
<keyword evidence="1" id="KW-0285">Flavoprotein</keyword>
<dbReference type="AlphaFoldDB" id="A0A161YXN4"/>
<accession>A0A161YXN4</accession>
<dbReference type="InterPro" id="IPR020048">
    <property type="entry name" value="NADPH-dep_FMN_reduc_SsuE"/>
</dbReference>
<gene>
    <name evidence="5" type="ORF">AP3564_02730</name>
</gene>
<proteinExistence type="predicted"/>
<organism evidence="5 6">
    <name type="scientific">Aeribacillus pallidus</name>
    <dbReference type="NCBI Taxonomy" id="33936"/>
    <lineage>
        <taxon>Bacteria</taxon>
        <taxon>Bacillati</taxon>
        <taxon>Bacillota</taxon>
        <taxon>Bacilli</taxon>
        <taxon>Bacillales</taxon>
        <taxon>Bacillaceae</taxon>
        <taxon>Aeribacillus</taxon>
    </lineage>
</organism>
<dbReference type="Gene3D" id="3.40.50.360">
    <property type="match status" value="1"/>
</dbReference>
<dbReference type="GO" id="GO:0008752">
    <property type="term" value="F:FMN reductase [NAD(P)H] activity"/>
    <property type="evidence" value="ECO:0007669"/>
    <property type="project" value="InterPro"/>
</dbReference>
<dbReference type="NCBIfam" id="TIGR03567">
    <property type="entry name" value="FMN_reduc_SsuE"/>
    <property type="match status" value="1"/>
</dbReference>
<keyword evidence="2" id="KW-0288">FMN</keyword>
<feature type="domain" description="NADPH-dependent FMN reductase-like" evidence="4">
    <location>
        <begin position="3"/>
        <end position="144"/>
    </location>
</feature>
<reference evidence="5 6" key="1">
    <citation type="submission" date="2016-10" db="EMBL/GenBank/DDBJ databases">
        <title>The whole genome sequencing and assembly of Aeribacillus pallidus KCTC3564 strain.</title>
        <authorList>
            <person name="Lee Y.-J."/>
            <person name="Park M.-K."/>
            <person name="Yi H."/>
            <person name="Bahn Y.-S."/>
            <person name="Kim J.F."/>
            <person name="Lee D.-W."/>
        </authorList>
    </citation>
    <scope>NUCLEOTIDE SEQUENCE [LARGE SCALE GENOMIC DNA]</scope>
    <source>
        <strain evidence="5 6">KCTC3564</strain>
    </source>
</reference>
<dbReference type="PANTHER" id="PTHR43408">
    <property type="entry name" value="FMN REDUCTASE (NADPH)"/>
    <property type="match status" value="1"/>
</dbReference>
<name>A0A161YXN4_9BACI</name>
<evidence type="ECO:0000259" key="4">
    <source>
        <dbReference type="Pfam" id="PF03358"/>
    </source>
</evidence>
<dbReference type="SUPFAM" id="SSF52218">
    <property type="entry name" value="Flavoproteins"/>
    <property type="match status" value="1"/>
</dbReference>
<evidence type="ECO:0000313" key="5">
    <source>
        <dbReference type="EMBL" id="ASS89310.1"/>
    </source>
</evidence>
<dbReference type="InterPro" id="IPR051814">
    <property type="entry name" value="NAD(P)H-dep_FMN_reductase"/>
</dbReference>
<sequence>MSKVVIINGSPFPSSRLNGLIQYAEQQLQQKGIEIDYIQVAQLPAEDLIKAKFDSEAILNANQKVEQADGIIIASPVYKAAYTGVLKTYLDLLPQKGLLGKTILPLFIGGTLAHLLSIDYALKPVLSTMGGRYILGGVYAVDAWVTREENEQYSLSEELVQRLDAAVEEFANALNGQQA</sequence>
<dbReference type="GO" id="GO:0046306">
    <property type="term" value="P:alkanesulfonate catabolic process"/>
    <property type="evidence" value="ECO:0007669"/>
    <property type="project" value="InterPro"/>
</dbReference>
<dbReference type="RefSeq" id="WP_066250945.1">
    <property type="nucleotide sequence ID" value="NZ_CP017703.1"/>
</dbReference>
<dbReference type="Pfam" id="PF03358">
    <property type="entry name" value="FMN_red"/>
    <property type="match status" value="1"/>
</dbReference>
<evidence type="ECO:0000256" key="1">
    <source>
        <dbReference type="ARBA" id="ARBA00022630"/>
    </source>
</evidence>
<dbReference type="PANTHER" id="PTHR43408:SF1">
    <property type="entry name" value="FMN REDUCTASE (NADPH)"/>
    <property type="match status" value="1"/>
</dbReference>
<accession>A0A223E2A1</accession>
<dbReference type="EMBL" id="CP017703">
    <property type="protein sequence ID" value="ASS89310.1"/>
    <property type="molecule type" value="Genomic_DNA"/>
</dbReference>
<keyword evidence="3" id="KW-0560">Oxidoreductase</keyword>
<dbReference type="InterPro" id="IPR005025">
    <property type="entry name" value="FMN_Rdtase-like_dom"/>
</dbReference>
<evidence type="ECO:0000256" key="3">
    <source>
        <dbReference type="ARBA" id="ARBA00023002"/>
    </source>
</evidence>
<evidence type="ECO:0000256" key="2">
    <source>
        <dbReference type="ARBA" id="ARBA00022643"/>
    </source>
</evidence>
<dbReference type="Proteomes" id="UP000214606">
    <property type="component" value="Chromosome"/>
</dbReference>
<dbReference type="KEGG" id="apak:AP3564_02730"/>
<dbReference type="InterPro" id="IPR029039">
    <property type="entry name" value="Flavoprotein-like_sf"/>
</dbReference>